<accession>A0A3R9KAC3</accession>
<dbReference type="AlphaFoldDB" id="A0A3R9KAC3"/>
<proteinExistence type="predicted"/>
<dbReference type="Proteomes" id="UP000272213">
    <property type="component" value="Unassembled WGS sequence"/>
</dbReference>
<evidence type="ECO:0008006" key="4">
    <source>
        <dbReference type="Google" id="ProtNLM"/>
    </source>
</evidence>
<organism evidence="2 3">
    <name type="scientific">Streptococcus cristatus</name>
    <dbReference type="NCBI Taxonomy" id="45634"/>
    <lineage>
        <taxon>Bacteria</taxon>
        <taxon>Bacillati</taxon>
        <taxon>Bacillota</taxon>
        <taxon>Bacilli</taxon>
        <taxon>Lactobacillales</taxon>
        <taxon>Streptococcaceae</taxon>
        <taxon>Streptococcus</taxon>
    </lineage>
</organism>
<feature type="transmembrane region" description="Helical" evidence="1">
    <location>
        <begin position="52"/>
        <end position="71"/>
    </location>
</feature>
<evidence type="ECO:0000256" key="1">
    <source>
        <dbReference type="SAM" id="Phobius"/>
    </source>
</evidence>
<reference evidence="2 3" key="1">
    <citation type="submission" date="2018-11" db="EMBL/GenBank/DDBJ databases">
        <title>Species Designations Belie Phenotypic and Genotypic Heterogeneity in Oral Streptococci.</title>
        <authorList>
            <person name="Velsko I."/>
        </authorList>
    </citation>
    <scope>NUCLEOTIDE SEQUENCE [LARGE SCALE GENOMIC DNA]</scope>
    <source>
        <strain evidence="2 3">BCA6</strain>
    </source>
</reference>
<dbReference type="EMBL" id="RJPM01000006">
    <property type="protein sequence ID" value="RSJ75872.1"/>
    <property type="molecule type" value="Genomic_DNA"/>
</dbReference>
<sequence length="124" mass="14821">MKKIGSEFLREFETEDRPILFGLTARMMVFYLCLAIAVAGTVAIYFLGLPDWYIYLWDAIFVVPGAMYGMGMTKRMRIKEKINFFFRIQTRNYETNFGKVGIYTKDEFIQKQKRKTRNRRKEKN</sequence>
<dbReference type="RefSeq" id="WP_125383486.1">
    <property type="nucleotide sequence ID" value="NZ_RJPM01000006.1"/>
</dbReference>
<comment type="caution">
    <text evidence="2">The sequence shown here is derived from an EMBL/GenBank/DDBJ whole genome shotgun (WGS) entry which is preliminary data.</text>
</comment>
<name>A0A3R9KAC3_STRCR</name>
<keyword evidence="1" id="KW-0812">Transmembrane</keyword>
<keyword evidence="1" id="KW-1133">Transmembrane helix</keyword>
<gene>
    <name evidence="2" type="ORF">D8798_07625</name>
</gene>
<evidence type="ECO:0000313" key="2">
    <source>
        <dbReference type="EMBL" id="RSJ75872.1"/>
    </source>
</evidence>
<evidence type="ECO:0000313" key="3">
    <source>
        <dbReference type="Proteomes" id="UP000272213"/>
    </source>
</evidence>
<keyword evidence="1" id="KW-0472">Membrane</keyword>
<feature type="transmembrane region" description="Helical" evidence="1">
    <location>
        <begin position="20"/>
        <end position="46"/>
    </location>
</feature>
<protein>
    <recommendedName>
        <fullName evidence="4">PrgI family protein</fullName>
    </recommendedName>
</protein>